<protein>
    <submittedName>
        <fullName evidence="4">Transposase IS116/IS110/IS902 family</fullName>
    </submittedName>
</protein>
<dbReference type="NCBIfam" id="NF033542">
    <property type="entry name" value="transpos_IS110"/>
    <property type="match status" value="1"/>
</dbReference>
<evidence type="ECO:0000313" key="4">
    <source>
        <dbReference type="EMBL" id="VEU80755.1"/>
    </source>
</evidence>
<dbReference type="KEGG" id="aaxa:NCTC10138_01137"/>
<dbReference type="PANTHER" id="PTHR33055">
    <property type="entry name" value="TRANSPOSASE FOR INSERTION SEQUENCE ELEMENT IS1111A"/>
    <property type="match status" value="1"/>
</dbReference>
<organism evidence="4 5">
    <name type="scientific">Haploplasma axanthum</name>
    <name type="common">Acholeplasma axanthum</name>
    <dbReference type="NCBI Taxonomy" id="29552"/>
    <lineage>
        <taxon>Bacteria</taxon>
        <taxon>Bacillati</taxon>
        <taxon>Mycoplasmatota</taxon>
        <taxon>Mollicutes</taxon>
        <taxon>Acholeplasmatales</taxon>
        <taxon>Acholeplasmataceae</taxon>
        <taxon>Haploplasma</taxon>
    </lineage>
</organism>
<accession>A0A449BE95</accession>
<keyword evidence="1" id="KW-1133">Transmembrane helix</keyword>
<dbReference type="RefSeq" id="WP_129747514.1">
    <property type="nucleotide sequence ID" value="NZ_LR215048.1"/>
</dbReference>
<dbReference type="Pfam" id="PF02371">
    <property type="entry name" value="Transposase_20"/>
    <property type="match status" value="1"/>
</dbReference>
<evidence type="ECO:0000313" key="5">
    <source>
        <dbReference type="Proteomes" id="UP000289841"/>
    </source>
</evidence>
<sequence>MIYIGIDISKYKHDCFIATETSVSFSFENNSSGFKELLEHFKPFNKSEMIIGLEATGHYGDNLKSFLSSHGFSFMEINPLLVKKFSDSKSLRKLKTDKKDAKLISEYMMTVDYKAYHHQSYHISALKSLTRERSKLISFRTAQYNMITKTLDIIFPEFNPFMKEQGYSDTSLYILSYFKSPDKIAKMTDLHYDKIRKKSMGKFSYPKFMKLKELAKETIGTSQDYHLDRLSTSISYVEKLNTDIKVIESRITELMKKYPTYFGSIKGIGTLTEAIILAEYGNISLYDSPSQMVSYAGLDSTIKQSGTMSTTGKLVKRGSKYLRSALINITLILMVNNPLFYAYYHKKKQEGKHHRVAQVNLAKKLIRVIHHLETTKTYFDSSLLK</sequence>
<dbReference type="OrthoDB" id="384852at2"/>
<dbReference type="GO" id="GO:0004803">
    <property type="term" value="F:transposase activity"/>
    <property type="evidence" value="ECO:0007669"/>
    <property type="project" value="InterPro"/>
</dbReference>
<reference evidence="4 5" key="1">
    <citation type="submission" date="2019-01" db="EMBL/GenBank/DDBJ databases">
        <authorList>
            <consortium name="Pathogen Informatics"/>
        </authorList>
    </citation>
    <scope>NUCLEOTIDE SEQUENCE [LARGE SCALE GENOMIC DNA]</scope>
    <source>
        <strain evidence="4 5">NCTC10138</strain>
    </source>
</reference>
<feature type="transmembrane region" description="Helical" evidence="1">
    <location>
        <begin position="325"/>
        <end position="344"/>
    </location>
</feature>
<dbReference type="InterPro" id="IPR047650">
    <property type="entry name" value="Transpos_IS110"/>
</dbReference>
<dbReference type="GO" id="GO:0006313">
    <property type="term" value="P:DNA transposition"/>
    <property type="evidence" value="ECO:0007669"/>
    <property type="project" value="InterPro"/>
</dbReference>
<dbReference type="EMBL" id="LR215048">
    <property type="protein sequence ID" value="VEU80755.1"/>
    <property type="molecule type" value="Genomic_DNA"/>
</dbReference>
<feature type="domain" description="Transposase IS116/IS110/IS902 C-terminal" evidence="3">
    <location>
        <begin position="263"/>
        <end position="345"/>
    </location>
</feature>
<feature type="domain" description="Transposase IS110-like N-terminal" evidence="2">
    <location>
        <begin position="4"/>
        <end position="156"/>
    </location>
</feature>
<keyword evidence="5" id="KW-1185">Reference proteome</keyword>
<dbReference type="InterPro" id="IPR002525">
    <property type="entry name" value="Transp_IS110-like_N"/>
</dbReference>
<dbReference type="GO" id="GO:0003677">
    <property type="term" value="F:DNA binding"/>
    <property type="evidence" value="ECO:0007669"/>
    <property type="project" value="InterPro"/>
</dbReference>
<dbReference type="PANTHER" id="PTHR33055:SF15">
    <property type="entry name" value="TRANSPOSASE-RELATED"/>
    <property type="match status" value="1"/>
</dbReference>
<gene>
    <name evidence="4" type="ORF">NCTC10138_01137</name>
</gene>
<evidence type="ECO:0000256" key="1">
    <source>
        <dbReference type="SAM" id="Phobius"/>
    </source>
</evidence>
<dbReference type="Proteomes" id="UP000289841">
    <property type="component" value="Chromosome"/>
</dbReference>
<evidence type="ECO:0000259" key="2">
    <source>
        <dbReference type="Pfam" id="PF01548"/>
    </source>
</evidence>
<dbReference type="InterPro" id="IPR003346">
    <property type="entry name" value="Transposase_20"/>
</dbReference>
<keyword evidence="1" id="KW-0812">Transmembrane</keyword>
<evidence type="ECO:0000259" key="3">
    <source>
        <dbReference type="Pfam" id="PF02371"/>
    </source>
</evidence>
<name>A0A449BE95_HAPAX</name>
<keyword evidence="1" id="KW-0472">Membrane</keyword>
<dbReference type="Pfam" id="PF01548">
    <property type="entry name" value="DEDD_Tnp_IS110"/>
    <property type="match status" value="1"/>
</dbReference>
<proteinExistence type="predicted"/>
<dbReference type="AlphaFoldDB" id="A0A449BE95"/>